<dbReference type="EMBL" id="LAZR01043224">
    <property type="protein sequence ID" value="KKL07596.1"/>
    <property type="molecule type" value="Genomic_DNA"/>
</dbReference>
<feature type="transmembrane region" description="Helical" evidence="1">
    <location>
        <begin position="32"/>
        <end position="52"/>
    </location>
</feature>
<sequence>MSSVCTTTAAMAATCLLASTMGADASMPWWTFLAVSIPWLVLWAQVVVIPFYSKGEDLHNTYFTGGELHRAQASIESNRVIPALGRMFDRASGQRPDRRTRIDIEELLQGSDYVSDLDKALDAMSAITSLKAQY</sequence>
<evidence type="ECO:0000313" key="2">
    <source>
        <dbReference type="EMBL" id="KKL07596.1"/>
    </source>
</evidence>
<reference evidence="2" key="1">
    <citation type="journal article" date="2015" name="Nature">
        <title>Complex archaea that bridge the gap between prokaryotes and eukaryotes.</title>
        <authorList>
            <person name="Spang A."/>
            <person name="Saw J.H."/>
            <person name="Jorgensen S.L."/>
            <person name="Zaremba-Niedzwiedzka K."/>
            <person name="Martijn J."/>
            <person name="Lind A.E."/>
            <person name="van Eijk R."/>
            <person name="Schleper C."/>
            <person name="Guy L."/>
            <person name="Ettema T.J."/>
        </authorList>
    </citation>
    <scope>NUCLEOTIDE SEQUENCE</scope>
</reference>
<protein>
    <submittedName>
        <fullName evidence="2">Uncharacterized protein</fullName>
    </submittedName>
</protein>
<gene>
    <name evidence="2" type="ORF">LCGC14_2584420</name>
</gene>
<comment type="caution">
    <text evidence="2">The sequence shown here is derived from an EMBL/GenBank/DDBJ whole genome shotgun (WGS) entry which is preliminary data.</text>
</comment>
<feature type="non-terminal residue" evidence="2">
    <location>
        <position position="134"/>
    </location>
</feature>
<keyword evidence="1" id="KW-0812">Transmembrane</keyword>
<name>A0A0F9CPK0_9ZZZZ</name>
<proteinExistence type="predicted"/>
<evidence type="ECO:0000256" key="1">
    <source>
        <dbReference type="SAM" id="Phobius"/>
    </source>
</evidence>
<organism evidence="2">
    <name type="scientific">marine sediment metagenome</name>
    <dbReference type="NCBI Taxonomy" id="412755"/>
    <lineage>
        <taxon>unclassified sequences</taxon>
        <taxon>metagenomes</taxon>
        <taxon>ecological metagenomes</taxon>
    </lineage>
</organism>
<keyword evidence="1" id="KW-1133">Transmembrane helix</keyword>
<dbReference type="AlphaFoldDB" id="A0A0F9CPK0"/>
<keyword evidence="1" id="KW-0472">Membrane</keyword>
<accession>A0A0F9CPK0</accession>